<evidence type="ECO:0000313" key="2">
    <source>
        <dbReference type="EMBL" id="OSX70990.1"/>
    </source>
</evidence>
<evidence type="ECO:0000256" key="1">
    <source>
        <dbReference type="SAM" id="MobiDB-lite"/>
    </source>
</evidence>
<evidence type="ECO:0000313" key="3">
    <source>
        <dbReference type="Proteomes" id="UP000218209"/>
    </source>
</evidence>
<dbReference type="EMBL" id="KV919183">
    <property type="protein sequence ID" value="OSX70990.1"/>
    <property type="molecule type" value="Genomic_DNA"/>
</dbReference>
<sequence>RRNKRRPIGASLNAPSTRRLGAAPRRVAHVPRRRVAKGVAPSARRATCRPPATGVPRHGVSPTSPAGASRNLRSASNRGAAPRRVNHVPRRRAANGVAPLARRPTCRPPATEVPAFGRTADVPRRRVAKGVAPSARRATFRPPATGVPRHGVSTTSPAGAPPLASPPWRVAQRAVRQPPRCRPSVVPPTSRADASPRASHHQSVAHALSASHLGRRPSGVPPTSRAGASPRASPPRRVAERTVHRQLGCRHTACRPRPPPARRHGRRPIKASPTRCPHLIWGAAPRRVALVPRRRSA</sequence>
<gene>
    <name evidence="2" type="ORF">BU14_0621s0001</name>
</gene>
<feature type="compositionally biased region" description="Basic residues" evidence="1">
    <location>
        <begin position="26"/>
        <end position="36"/>
    </location>
</feature>
<keyword evidence="3" id="KW-1185">Reference proteome</keyword>
<feature type="region of interest" description="Disordered" evidence="1">
    <location>
        <begin position="126"/>
        <end position="274"/>
    </location>
</feature>
<name>A0A1X6NR32_PORUM</name>
<organism evidence="2 3">
    <name type="scientific">Porphyra umbilicalis</name>
    <name type="common">Purple laver</name>
    <name type="synonym">Red alga</name>
    <dbReference type="NCBI Taxonomy" id="2786"/>
    <lineage>
        <taxon>Eukaryota</taxon>
        <taxon>Rhodophyta</taxon>
        <taxon>Bangiophyceae</taxon>
        <taxon>Bangiales</taxon>
        <taxon>Bangiaceae</taxon>
        <taxon>Porphyra</taxon>
    </lineage>
</organism>
<feature type="non-terminal residue" evidence="2">
    <location>
        <position position="1"/>
    </location>
</feature>
<feature type="region of interest" description="Disordered" evidence="1">
    <location>
        <begin position="1"/>
        <end position="84"/>
    </location>
</feature>
<protein>
    <submittedName>
        <fullName evidence="2">Uncharacterized protein</fullName>
    </submittedName>
</protein>
<feature type="compositionally biased region" description="Polar residues" evidence="1">
    <location>
        <begin position="61"/>
        <end position="77"/>
    </location>
</feature>
<dbReference type="AlphaFoldDB" id="A0A1X6NR32"/>
<reference evidence="2 3" key="1">
    <citation type="submission" date="2017-03" db="EMBL/GenBank/DDBJ databases">
        <title>WGS assembly of Porphyra umbilicalis.</title>
        <authorList>
            <person name="Brawley S.H."/>
            <person name="Blouin N.A."/>
            <person name="Ficko-Blean E."/>
            <person name="Wheeler G.L."/>
            <person name="Lohr M."/>
            <person name="Goodson H.V."/>
            <person name="Jenkins J.W."/>
            <person name="Blaby-Haas C.E."/>
            <person name="Helliwell K.E."/>
            <person name="Chan C."/>
            <person name="Marriage T."/>
            <person name="Bhattacharya D."/>
            <person name="Klein A.S."/>
            <person name="Badis Y."/>
            <person name="Brodie J."/>
            <person name="Cao Y."/>
            <person name="Collen J."/>
            <person name="Dittami S.M."/>
            <person name="Gachon C.M."/>
            <person name="Green B.R."/>
            <person name="Karpowicz S."/>
            <person name="Kim J.W."/>
            <person name="Kudahl U."/>
            <person name="Lin S."/>
            <person name="Michel G."/>
            <person name="Mittag M."/>
            <person name="Olson B.J."/>
            <person name="Pangilinan J."/>
            <person name="Peng Y."/>
            <person name="Qiu H."/>
            <person name="Shu S."/>
            <person name="Singer J.T."/>
            <person name="Smith A.G."/>
            <person name="Sprecher B.N."/>
            <person name="Wagner V."/>
            <person name="Wang W."/>
            <person name="Wang Z.-Y."/>
            <person name="Yan J."/>
            <person name="Yarish C."/>
            <person name="Zoeuner-Riek S."/>
            <person name="Zhuang Y."/>
            <person name="Zou Y."/>
            <person name="Lindquist E.A."/>
            <person name="Grimwood J."/>
            <person name="Barry K."/>
            <person name="Rokhsar D.S."/>
            <person name="Schmutz J."/>
            <person name="Stiller J.W."/>
            <person name="Grossman A.R."/>
            <person name="Prochnik S.E."/>
        </authorList>
    </citation>
    <scope>NUCLEOTIDE SEQUENCE [LARGE SCALE GENOMIC DNA]</scope>
    <source>
        <strain evidence="2">4086291</strain>
    </source>
</reference>
<accession>A0A1X6NR32</accession>
<proteinExistence type="predicted"/>
<feature type="compositionally biased region" description="Basic residues" evidence="1">
    <location>
        <begin position="260"/>
        <end position="269"/>
    </location>
</feature>
<dbReference type="Proteomes" id="UP000218209">
    <property type="component" value="Unassembled WGS sequence"/>
</dbReference>